<evidence type="ECO:0000313" key="5">
    <source>
        <dbReference type="Proteomes" id="UP000319732"/>
    </source>
</evidence>
<keyword evidence="5" id="KW-1185">Reference proteome</keyword>
<feature type="domain" description="Response regulatory" evidence="3">
    <location>
        <begin position="8"/>
        <end position="125"/>
    </location>
</feature>
<feature type="modified residue" description="4-aspartylphosphate" evidence="2">
    <location>
        <position position="59"/>
    </location>
</feature>
<dbReference type="InterPro" id="IPR001932">
    <property type="entry name" value="PPM-type_phosphatase-like_dom"/>
</dbReference>
<dbReference type="InterPro" id="IPR001789">
    <property type="entry name" value="Sig_transdc_resp-reg_receiver"/>
</dbReference>
<dbReference type="GO" id="GO:0000160">
    <property type="term" value="P:phosphorelay signal transduction system"/>
    <property type="evidence" value="ECO:0007669"/>
    <property type="project" value="InterPro"/>
</dbReference>
<keyword evidence="1" id="KW-0378">Hydrolase</keyword>
<dbReference type="Gene3D" id="3.60.40.10">
    <property type="entry name" value="PPM-type phosphatase domain"/>
    <property type="match status" value="1"/>
</dbReference>
<dbReference type="RefSeq" id="WP_142903251.1">
    <property type="nucleotide sequence ID" value="NZ_ML660089.1"/>
</dbReference>
<dbReference type="Proteomes" id="UP000319732">
    <property type="component" value="Unassembled WGS sequence"/>
</dbReference>
<gene>
    <name evidence="4" type="ORF">FKG94_05775</name>
</gene>
<comment type="caution">
    <text evidence="4">The sequence shown here is derived from an EMBL/GenBank/DDBJ whole genome shotgun (WGS) entry which is preliminary data.</text>
</comment>
<dbReference type="EMBL" id="VHSG01000006">
    <property type="protein sequence ID" value="TQV84171.1"/>
    <property type="molecule type" value="Genomic_DNA"/>
</dbReference>
<keyword evidence="2" id="KW-0597">Phosphoprotein</keyword>
<accession>A0A545U3W1</accession>
<reference evidence="4 5" key="1">
    <citation type="submission" date="2019-06" db="EMBL/GenBank/DDBJ databases">
        <title>Whole genome sequence for Cellvibrionaceae sp. R142.</title>
        <authorList>
            <person name="Wang G."/>
        </authorList>
    </citation>
    <scope>NUCLEOTIDE SEQUENCE [LARGE SCALE GENOMIC DNA]</scope>
    <source>
        <strain evidence="4 5">R142</strain>
    </source>
</reference>
<dbReference type="InterPro" id="IPR011006">
    <property type="entry name" value="CheY-like_superfamily"/>
</dbReference>
<dbReference type="SMART" id="SM00448">
    <property type="entry name" value="REC"/>
    <property type="match status" value="1"/>
</dbReference>
<sequence length="589" mass="64915">MTNAEGKYVLVADDDRNSLDLISTLLEYAGYRCVLANNGKEAVELFEAHKGVVFLVLLDAMMPEMDGFEASAQIRRMAGDAHIPILFITSLSKKDQVVRCLSVGDDIITKPFQHEILSAKVRVHSRIADLCREVQEQNRQLSYYQKQIEMEHDVTEHFFNNFLSIGVAQNQNIRSYSSPLSRFNGDVLLVTPSANGCLYFFLGDVTGHGLPAAVSSVPASCAFQVMAKKGLSVSQIAEEMNRFSRKVLPPNMMMAGTIGRLEGNGRRLQLWAGGMPDILHVDERGSLLSCIQAWHLPLGVEEDDQFRCDVKTLELPLNSRLIMYTDGIIESRNRRGEQFGEDRLLTACQGANSSPFDSILAAVSAFREDLDQSDDITLLELVLSPFAETEDDEPAPEPAHRRTEVPWTLTATLGVRELKSDDPLEFLSALALVDRRLDGLSGVCDTAIRVCFEYCLDRTLLGLPAPRSVQQAGSMTYLNERRRRIAQLQQAQIAITLAVSSGDGKAALVVEIENRTAPHCQTDPAQVSVPGADTREAATDPLEPVRRVVNALDVEQGGRRLRAKIETDYTDVVASEPELLAGIPLSVSS</sequence>
<evidence type="ECO:0000259" key="3">
    <source>
        <dbReference type="PROSITE" id="PS50110"/>
    </source>
</evidence>
<organism evidence="4 5">
    <name type="scientific">Exilibacterium tricleocarpae</name>
    <dbReference type="NCBI Taxonomy" id="2591008"/>
    <lineage>
        <taxon>Bacteria</taxon>
        <taxon>Pseudomonadati</taxon>
        <taxon>Pseudomonadota</taxon>
        <taxon>Gammaproteobacteria</taxon>
        <taxon>Cellvibrionales</taxon>
        <taxon>Cellvibrionaceae</taxon>
        <taxon>Exilibacterium</taxon>
    </lineage>
</organism>
<dbReference type="PANTHER" id="PTHR43156">
    <property type="entry name" value="STAGE II SPORULATION PROTEIN E-RELATED"/>
    <property type="match status" value="1"/>
</dbReference>
<dbReference type="PANTHER" id="PTHR43156:SF2">
    <property type="entry name" value="STAGE II SPORULATION PROTEIN E"/>
    <property type="match status" value="1"/>
</dbReference>
<dbReference type="Pfam" id="PF07228">
    <property type="entry name" value="SpoIIE"/>
    <property type="match status" value="1"/>
</dbReference>
<dbReference type="AlphaFoldDB" id="A0A545U3W1"/>
<dbReference type="PROSITE" id="PS50110">
    <property type="entry name" value="RESPONSE_REGULATORY"/>
    <property type="match status" value="1"/>
</dbReference>
<dbReference type="Gene3D" id="3.40.50.2300">
    <property type="match status" value="1"/>
</dbReference>
<evidence type="ECO:0000313" key="4">
    <source>
        <dbReference type="EMBL" id="TQV84171.1"/>
    </source>
</evidence>
<dbReference type="GO" id="GO:0016791">
    <property type="term" value="F:phosphatase activity"/>
    <property type="evidence" value="ECO:0007669"/>
    <property type="project" value="TreeGrafter"/>
</dbReference>
<dbReference type="InterPro" id="IPR052016">
    <property type="entry name" value="Bact_Sigma-Reg"/>
</dbReference>
<evidence type="ECO:0000256" key="2">
    <source>
        <dbReference type="PROSITE-ProRule" id="PRU00169"/>
    </source>
</evidence>
<dbReference type="SMART" id="SM00331">
    <property type="entry name" value="PP2C_SIG"/>
    <property type="match status" value="1"/>
</dbReference>
<dbReference type="OrthoDB" id="9811749at2"/>
<dbReference type="InterPro" id="IPR036457">
    <property type="entry name" value="PPM-type-like_dom_sf"/>
</dbReference>
<dbReference type="Pfam" id="PF00072">
    <property type="entry name" value="Response_reg"/>
    <property type="match status" value="1"/>
</dbReference>
<protein>
    <submittedName>
        <fullName evidence="4">Fused response regulator/phosphatase</fullName>
    </submittedName>
</protein>
<dbReference type="SUPFAM" id="SSF52172">
    <property type="entry name" value="CheY-like"/>
    <property type="match status" value="1"/>
</dbReference>
<proteinExistence type="predicted"/>
<name>A0A545U3W1_9GAMM</name>
<evidence type="ECO:0000256" key="1">
    <source>
        <dbReference type="ARBA" id="ARBA00022801"/>
    </source>
</evidence>